<name>X0XWK8_9ZZZZ</name>
<sequence>SVPPHTLDRGLLLGGITELILKDRSLDLVQRRSTFGGPLGKTLQV</sequence>
<reference evidence="1" key="1">
    <citation type="journal article" date="2014" name="Front. Microbiol.">
        <title>High frequency of phylogenetically diverse reductive dehalogenase-homologous genes in deep subseafloor sedimentary metagenomes.</title>
        <authorList>
            <person name="Kawai M."/>
            <person name="Futagami T."/>
            <person name="Toyoda A."/>
            <person name="Takaki Y."/>
            <person name="Nishi S."/>
            <person name="Hori S."/>
            <person name="Arai W."/>
            <person name="Tsubouchi T."/>
            <person name="Morono Y."/>
            <person name="Uchiyama I."/>
            <person name="Ito T."/>
            <person name="Fujiyama A."/>
            <person name="Inagaki F."/>
            <person name="Takami H."/>
        </authorList>
    </citation>
    <scope>NUCLEOTIDE SEQUENCE</scope>
    <source>
        <strain evidence="1">Expedition CK06-06</strain>
    </source>
</reference>
<accession>X0XWK8</accession>
<dbReference type="AlphaFoldDB" id="X0XWK8"/>
<evidence type="ECO:0000313" key="1">
    <source>
        <dbReference type="EMBL" id="GAG47755.1"/>
    </source>
</evidence>
<proteinExistence type="predicted"/>
<organism evidence="1">
    <name type="scientific">marine sediment metagenome</name>
    <dbReference type="NCBI Taxonomy" id="412755"/>
    <lineage>
        <taxon>unclassified sequences</taxon>
        <taxon>metagenomes</taxon>
        <taxon>ecological metagenomes</taxon>
    </lineage>
</organism>
<feature type="non-terminal residue" evidence="1">
    <location>
        <position position="1"/>
    </location>
</feature>
<comment type="caution">
    <text evidence="1">The sequence shown here is derived from an EMBL/GenBank/DDBJ whole genome shotgun (WGS) entry which is preliminary data.</text>
</comment>
<protein>
    <submittedName>
        <fullName evidence="1">Uncharacterized protein</fullName>
    </submittedName>
</protein>
<gene>
    <name evidence="1" type="ORF">S01H1_82130</name>
</gene>
<dbReference type="EMBL" id="BARS01055654">
    <property type="protein sequence ID" value="GAG47755.1"/>
    <property type="molecule type" value="Genomic_DNA"/>
</dbReference>